<evidence type="ECO:0000313" key="1">
    <source>
        <dbReference type="EMBL" id="VEL07231.1"/>
    </source>
</evidence>
<sequence length="131" mass="14760">MIPSIREWTWYILKRFAGIVVGIVSEFCYSPPQATNSAKKQVESIPRRTFCRKRSNYDSFFCPGLSIYSLPSYPIAALSQLLNCLHSTLQNVCPFVANLMRAHHTYFSPPPILFLSADTSLTSDPDPLIVS</sequence>
<dbReference type="AlphaFoldDB" id="A0A3S5CGT3"/>
<protein>
    <submittedName>
        <fullName evidence="1">Uncharacterized protein</fullName>
    </submittedName>
</protein>
<reference evidence="1" key="1">
    <citation type="submission" date="2018-11" db="EMBL/GenBank/DDBJ databases">
        <authorList>
            <consortium name="Pathogen Informatics"/>
        </authorList>
    </citation>
    <scope>NUCLEOTIDE SEQUENCE</scope>
</reference>
<keyword evidence="2" id="KW-1185">Reference proteome</keyword>
<proteinExistence type="predicted"/>
<evidence type="ECO:0000313" key="2">
    <source>
        <dbReference type="Proteomes" id="UP000784294"/>
    </source>
</evidence>
<comment type="caution">
    <text evidence="1">The sequence shown here is derived from an EMBL/GenBank/DDBJ whole genome shotgun (WGS) entry which is preliminary data.</text>
</comment>
<name>A0A3S5CGT3_9PLAT</name>
<dbReference type="Proteomes" id="UP000784294">
    <property type="component" value="Unassembled WGS sequence"/>
</dbReference>
<dbReference type="EMBL" id="CAAALY010001315">
    <property type="protein sequence ID" value="VEL07231.1"/>
    <property type="molecule type" value="Genomic_DNA"/>
</dbReference>
<organism evidence="1 2">
    <name type="scientific">Protopolystoma xenopodis</name>
    <dbReference type="NCBI Taxonomy" id="117903"/>
    <lineage>
        <taxon>Eukaryota</taxon>
        <taxon>Metazoa</taxon>
        <taxon>Spiralia</taxon>
        <taxon>Lophotrochozoa</taxon>
        <taxon>Platyhelminthes</taxon>
        <taxon>Monogenea</taxon>
        <taxon>Polyopisthocotylea</taxon>
        <taxon>Polystomatidea</taxon>
        <taxon>Polystomatidae</taxon>
        <taxon>Protopolystoma</taxon>
    </lineage>
</organism>
<accession>A0A3S5CGT3</accession>
<gene>
    <name evidence="1" type="ORF">PXEA_LOCUS671</name>
</gene>